<keyword evidence="3" id="KW-1185">Reference proteome</keyword>
<reference evidence="2" key="1">
    <citation type="submission" date="2022-11" db="EMBL/GenBank/DDBJ databases">
        <authorList>
            <person name="Hyden B.L."/>
            <person name="Feng K."/>
            <person name="Yates T."/>
            <person name="Jawdy S."/>
            <person name="Smart L.B."/>
            <person name="Muchero W."/>
        </authorList>
    </citation>
    <scope>NUCLEOTIDE SEQUENCE</scope>
    <source>
        <tissue evidence="2">Shoot tip</tissue>
    </source>
</reference>
<proteinExistence type="predicted"/>
<dbReference type="Proteomes" id="UP001151532">
    <property type="component" value="Chromosome 5"/>
</dbReference>
<reference evidence="2" key="2">
    <citation type="journal article" date="2023" name="Int. J. Mol. Sci.">
        <title>De Novo Assembly and Annotation of 11 Diverse Shrub Willow (Salix) Genomes Reveals Novel Gene Organization in Sex-Linked Regions.</title>
        <authorList>
            <person name="Hyden B."/>
            <person name="Feng K."/>
            <person name="Yates T.B."/>
            <person name="Jawdy S."/>
            <person name="Cereghino C."/>
            <person name="Smart L.B."/>
            <person name="Muchero W."/>
        </authorList>
    </citation>
    <scope>NUCLEOTIDE SEQUENCE</scope>
    <source>
        <tissue evidence="2">Shoot tip</tissue>
    </source>
</reference>
<evidence type="ECO:0000313" key="2">
    <source>
        <dbReference type="EMBL" id="KAJ6775150.1"/>
    </source>
</evidence>
<protein>
    <submittedName>
        <fullName evidence="2">U2 SMALL NUCLEAR RIBONUCLEOPROTEIN AUXILIARY FACTOR-LIKE PROTEIN</fullName>
    </submittedName>
</protein>
<organism evidence="2 3">
    <name type="scientific">Salix purpurea</name>
    <name type="common">Purple osier willow</name>
    <dbReference type="NCBI Taxonomy" id="77065"/>
    <lineage>
        <taxon>Eukaryota</taxon>
        <taxon>Viridiplantae</taxon>
        <taxon>Streptophyta</taxon>
        <taxon>Embryophyta</taxon>
        <taxon>Tracheophyta</taxon>
        <taxon>Spermatophyta</taxon>
        <taxon>Magnoliopsida</taxon>
        <taxon>eudicotyledons</taxon>
        <taxon>Gunneridae</taxon>
        <taxon>Pentapetalae</taxon>
        <taxon>rosids</taxon>
        <taxon>fabids</taxon>
        <taxon>Malpighiales</taxon>
        <taxon>Salicaceae</taxon>
        <taxon>Saliceae</taxon>
        <taxon>Salix</taxon>
    </lineage>
</organism>
<evidence type="ECO:0000256" key="1">
    <source>
        <dbReference type="SAM" id="MobiDB-lite"/>
    </source>
</evidence>
<feature type="compositionally biased region" description="Basic and acidic residues" evidence="1">
    <location>
        <begin position="242"/>
        <end position="254"/>
    </location>
</feature>
<dbReference type="AlphaFoldDB" id="A0A9Q0X0P1"/>
<comment type="caution">
    <text evidence="2">The sequence shown here is derived from an EMBL/GenBank/DDBJ whole genome shotgun (WGS) entry which is preliminary data.</text>
</comment>
<dbReference type="PANTHER" id="PTHR35770">
    <property type="entry name" value="U2 SMALL NUCLEAR RIBONUCLEOPROTEIN AUXILIARY FACTOR-LIKE PROTEIN"/>
    <property type="match status" value="1"/>
</dbReference>
<keyword evidence="2" id="KW-0687">Ribonucleoprotein</keyword>
<dbReference type="GO" id="GO:1990904">
    <property type="term" value="C:ribonucleoprotein complex"/>
    <property type="evidence" value="ECO:0007669"/>
    <property type="project" value="UniProtKB-KW"/>
</dbReference>
<name>A0A9Q0X0P1_SALPP</name>
<feature type="region of interest" description="Disordered" evidence="1">
    <location>
        <begin position="232"/>
        <end position="284"/>
    </location>
</feature>
<dbReference type="OrthoDB" id="775087at2759"/>
<sequence length="308" mass="34661">MKVMSSKNHITRLLFCSVSFFDTRSIAEACLDTEKIIIKSLFLSVSNYSQKYKMEGFQEFEPIFNEPRIEWAKNSNPGSGLMDQFFMHVFAPDGNHLKIRVTDYHSNTFETIKSAMQLDDMRDCIGIGGSWNEFVEYLVASLKAEEVKLVLEKLSNSDDVAYAKLVAQKSKGMPIISISLTKLLDDAARDCMANISFGLFKAFKCMKNLVVQEKEHSLQLTKIISAEKERSENIQRQLGKRQKLEKMNSSDKLDVSGPPASNGAQNSPDKLAGRDPASTKVTNRVVPAFRRAKVRGALLQDIEDDKDN</sequence>
<evidence type="ECO:0000313" key="3">
    <source>
        <dbReference type="Proteomes" id="UP001151532"/>
    </source>
</evidence>
<dbReference type="PANTHER" id="PTHR35770:SF1">
    <property type="entry name" value="U2 SMALL NUCLEAR RIBONUCLEOPROTEIN AUXILIARY FACTOR-LIKE PROTEIN"/>
    <property type="match status" value="1"/>
</dbReference>
<dbReference type="EMBL" id="JAPFFK010000002">
    <property type="protein sequence ID" value="KAJ6775150.1"/>
    <property type="molecule type" value="Genomic_DNA"/>
</dbReference>
<accession>A0A9Q0X0P1</accession>
<gene>
    <name evidence="2" type="ORF">OIU79_018351</name>
</gene>